<evidence type="ECO:0008006" key="3">
    <source>
        <dbReference type="Google" id="ProtNLM"/>
    </source>
</evidence>
<protein>
    <recommendedName>
        <fullName evidence="3">Dopa decarboxylase</fullName>
    </recommendedName>
</protein>
<dbReference type="Proteomes" id="UP001476798">
    <property type="component" value="Unassembled WGS sequence"/>
</dbReference>
<evidence type="ECO:0000313" key="2">
    <source>
        <dbReference type="Proteomes" id="UP001476798"/>
    </source>
</evidence>
<accession>A0ABV0PK11</accession>
<name>A0ABV0PK11_9TELE</name>
<organism evidence="1 2">
    <name type="scientific">Goodea atripinnis</name>
    <dbReference type="NCBI Taxonomy" id="208336"/>
    <lineage>
        <taxon>Eukaryota</taxon>
        <taxon>Metazoa</taxon>
        <taxon>Chordata</taxon>
        <taxon>Craniata</taxon>
        <taxon>Vertebrata</taxon>
        <taxon>Euteleostomi</taxon>
        <taxon>Actinopterygii</taxon>
        <taxon>Neopterygii</taxon>
        <taxon>Teleostei</taxon>
        <taxon>Neoteleostei</taxon>
        <taxon>Acanthomorphata</taxon>
        <taxon>Ovalentaria</taxon>
        <taxon>Atherinomorphae</taxon>
        <taxon>Cyprinodontiformes</taxon>
        <taxon>Goodeidae</taxon>
        <taxon>Goodea</taxon>
    </lineage>
</organism>
<proteinExistence type="predicted"/>
<comment type="caution">
    <text evidence="1">The sequence shown here is derived from an EMBL/GenBank/DDBJ whole genome shotgun (WGS) entry which is preliminary data.</text>
</comment>
<evidence type="ECO:0000313" key="1">
    <source>
        <dbReference type="EMBL" id="MEQ2183806.1"/>
    </source>
</evidence>
<dbReference type="EMBL" id="JAHRIO010080019">
    <property type="protein sequence ID" value="MEQ2183806.1"/>
    <property type="molecule type" value="Genomic_DNA"/>
</dbReference>
<keyword evidence="2" id="KW-1185">Reference proteome</keyword>
<sequence>MLLIHMQRGTEHSCRLYATLAEPQPAPPRRRVQQHIHDFPRLHGCMCRDCFQSDAHVRDEKKGESEWRFALAPLRPHFSRRNVDAPRRAAFIHRDVILDI</sequence>
<reference evidence="1 2" key="1">
    <citation type="submission" date="2021-06" db="EMBL/GenBank/DDBJ databases">
        <authorList>
            <person name="Palmer J.M."/>
        </authorList>
    </citation>
    <scope>NUCLEOTIDE SEQUENCE [LARGE SCALE GENOMIC DNA]</scope>
    <source>
        <strain evidence="1 2">GA_2019</strain>
        <tissue evidence="1">Muscle</tissue>
    </source>
</reference>
<gene>
    <name evidence="1" type="ORF">GOODEAATRI_001720</name>
</gene>